<gene>
    <name evidence="1" type="ORF">DK427_09635</name>
</gene>
<organism evidence="1 2">
    <name type="scientific">Methylobacterium radiodurans</name>
    <dbReference type="NCBI Taxonomy" id="2202828"/>
    <lineage>
        <taxon>Bacteria</taxon>
        <taxon>Pseudomonadati</taxon>
        <taxon>Pseudomonadota</taxon>
        <taxon>Alphaproteobacteria</taxon>
        <taxon>Hyphomicrobiales</taxon>
        <taxon>Methylobacteriaceae</taxon>
        <taxon>Methylobacterium</taxon>
    </lineage>
</organism>
<dbReference type="EMBL" id="CP029551">
    <property type="protein sequence ID" value="AWN35960.1"/>
    <property type="molecule type" value="Genomic_DNA"/>
</dbReference>
<reference evidence="1 2" key="1">
    <citation type="submission" date="2018-05" db="EMBL/GenBank/DDBJ databases">
        <title>Complete Genome Sequence of Methylobacterium sp. 17Sr1-43.</title>
        <authorList>
            <person name="Srinivasan S."/>
        </authorList>
    </citation>
    <scope>NUCLEOTIDE SEQUENCE [LARGE SCALE GENOMIC DNA]</scope>
    <source>
        <strain evidence="1 2">17Sr1-43</strain>
    </source>
</reference>
<protein>
    <submittedName>
        <fullName evidence="1">Uncharacterized protein</fullName>
    </submittedName>
</protein>
<evidence type="ECO:0000313" key="2">
    <source>
        <dbReference type="Proteomes" id="UP000246058"/>
    </source>
</evidence>
<proteinExistence type="predicted"/>
<keyword evidence="2" id="KW-1185">Reference proteome</keyword>
<dbReference type="KEGG" id="meti:DK427_09635"/>
<sequence>MRRSREIQAEQQRAYEAAQVEAAKPENIMLTAYRHYLVAKQCSESRTGYAAVYLTPQQMGEAKAQVKGIEAGILKRAPSLNTDERWAAANRAETAANADISELGFTGRGAVKERTYTEQGRQFCSAATGWLKGAYGLFYPDSLTVKKDF</sequence>
<dbReference type="Proteomes" id="UP000246058">
    <property type="component" value="Chromosome"/>
</dbReference>
<evidence type="ECO:0000313" key="1">
    <source>
        <dbReference type="EMBL" id="AWN35960.1"/>
    </source>
</evidence>
<accession>A0A2U8VR59</accession>
<name>A0A2U8VR59_9HYPH</name>
<dbReference type="AlphaFoldDB" id="A0A2U8VR59"/>